<proteinExistence type="predicted"/>
<accession>A0ABN9QR68</accession>
<evidence type="ECO:0008006" key="3">
    <source>
        <dbReference type="Google" id="ProtNLM"/>
    </source>
</evidence>
<evidence type="ECO:0000313" key="1">
    <source>
        <dbReference type="EMBL" id="CAK0808707.1"/>
    </source>
</evidence>
<evidence type="ECO:0000313" key="2">
    <source>
        <dbReference type="Proteomes" id="UP001189429"/>
    </source>
</evidence>
<comment type="caution">
    <text evidence="1">The sequence shown here is derived from an EMBL/GenBank/DDBJ whole genome shotgun (WGS) entry which is preliminary data.</text>
</comment>
<name>A0ABN9QR68_9DINO</name>
<feature type="non-terminal residue" evidence="1">
    <location>
        <position position="129"/>
    </location>
</feature>
<protein>
    <recommendedName>
        <fullName evidence="3">RNA-dependent RNA polymerase</fullName>
    </recommendedName>
</protein>
<reference evidence="1" key="1">
    <citation type="submission" date="2023-10" db="EMBL/GenBank/DDBJ databases">
        <authorList>
            <person name="Chen Y."/>
            <person name="Shah S."/>
            <person name="Dougan E. K."/>
            <person name="Thang M."/>
            <person name="Chan C."/>
        </authorList>
    </citation>
    <scope>NUCLEOTIDE SEQUENCE [LARGE SCALE GENOMIC DNA]</scope>
</reference>
<sequence length="129" mass="13819">GGRGTARAHAYGDFGTGVFDKEDRDAWEDIYHAGDGRAECDVALAVADREDDKDLEAEGDRRLEDRRLAGLEDVRASCAAVLKADGVQGLPGLEDPLLPEALREDLVEFKVGSSSRVFVGGLPKGCTDE</sequence>
<gene>
    <name evidence="1" type="ORF">PCOR1329_LOCUS14216</name>
</gene>
<feature type="non-terminal residue" evidence="1">
    <location>
        <position position="1"/>
    </location>
</feature>
<dbReference type="Proteomes" id="UP001189429">
    <property type="component" value="Unassembled WGS sequence"/>
</dbReference>
<dbReference type="EMBL" id="CAUYUJ010004233">
    <property type="protein sequence ID" value="CAK0808707.1"/>
    <property type="molecule type" value="Genomic_DNA"/>
</dbReference>
<organism evidence="1 2">
    <name type="scientific">Prorocentrum cordatum</name>
    <dbReference type="NCBI Taxonomy" id="2364126"/>
    <lineage>
        <taxon>Eukaryota</taxon>
        <taxon>Sar</taxon>
        <taxon>Alveolata</taxon>
        <taxon>Dinophyceae</taxon>
        <taxon>Prorocentrales</taxon>
        <taxon>Prorocentraceae</taxon>
        <taxon>Prorocentrum</taxon>
    </lineage>
</organism>
<keyword evidence="2" id="KW-1185">Reference proteome</keyword>